<dbReference type="EMBL" id="BPLR01014483">
    <property type="protein sequence ID" value="GIY69076.1"/>
    <property type="molecule type" value="Genomic_DNA"/>
</dbReference>
<accession>A0AAV4VGU0</accession>
<dbReference type="AlphaFoldDB" id="A0AAV4VGU0"/>
<evidence type="ECO:0000313" key="2">
    <source>
        <dbReference type="Proteomes" id="UP001054945"/>
    </source>
</evidence>
<name>A0AAV4VGU0_CAEEX</name>
<reference evidence="1 2" key="1">
    <citation type="submission" date="2021-06" db="EMBL/GenBank/DDBJ databases">
        <title>Caerostris extrusa draft genome.</title>
        <authorList>
            <person name="Kono N."/>
            <person name="Arakawa K."/>
        </authorList>
    </citation>
    <scope>NUCLEOTIDE SEQUENCE [LARGE SCALE GENOMIC DNA]</scope>
</reference>
<proteinExistence type="predicted"/>
<gene>
    <name evidence="1" type="ORF">CEXT_796391</name>
</gene>
<dbReference type="Proteomes" id="UP001054945">
    <property type="component" value="Unassembled WGS sequence"/>
</dbReference>
<evidence type="ECO:0000313" key="1">
    <source>
        <dbReference type="EMBL" id="GIY69076.1"/>
    </source>
</evidence>
<comment type="caution">
    <text evidence="1">The sequence shown here is derived from an EMBL/GenBank/DDBJ whole genome shotgun (WGS) entry which is preliminary data.</text>
</comment>
<organism evidence="1 2">
    <name type="scientific">Caerostris extrusa</name>
    <name type="common">Bark spider</name>
    <name type="synonym">Caerostris bankana</name>
    <dbReference type="NCBI Taxonomy" id="172846"/>
    <lineage>
        <taxon>Eukaryota</taxon>
        <taxon>Metazoa</taxon>
        <taxon>Ecdysozoa</taxon>
        <taxon>Arthropoda</taxon>
        <taxon>Chelicerata</taxon>
        <taxon>Arachnida</taxon>
        <taxon>Araneae</taxon>
        <taxon>Araneomorphae</taxon>
        <taxon>Entelegynae</taxon>
        <taxon>Araneoidea</taxon>
        <taxon>Araneidae</taxon>
        <taxon>Caerostris</taxon>
    </lineage>
</organism>
<sequence length="121" mass="13748">MCLEMGVLFILQKPGFKSLCWCEMKLSLDLLGAFLSWVRWVRRCSVAGSSGQCVLNFIFVPKAQARSFEGAGSRIHRCTGLRLTSLRSLPFVSIFQECSFRPRFIRRGHETLQPDLESDST</sequence>
<protein>
    <submittedName>
        <fullName evidence="1">Uncharacterized protein</fullName>
    </submittedName>
</protein>
<keyword evidence="2" id="KW-1185">Reference proteome</keyword>